<dbReference type="GO" id="GO:0010487">
    <property type="term" value="F:thermospermine synthase activity"/>
    <property type="evidence" value="ECO:0007669"/>
    <property type="project" value="TreeGrafter"/>
</dbReference>
<accession>A0A0G4KVY3</accession>
<feature type="region of interest" description="Disordered" evidence="2">
    <location>
        <begin position="1239"/>
        <end position="1331"/>
    </location>
</feature>
<feature type="compositionally biased region" description="Basic and acidic residues" evidence="2">
    <location>
        <begin position="646"/>
        <end position="658"/>
    </location>
</feature>
<keyword evidence="1" id="KW-0620">Polyamine biosynthesis</keyword>
<feature type="compositionally biased region" description="Polar residues" evidence="2">
    <location>
        <begin position="1248"/>
        <end position="1264"/>
    </location>
</feature>
<feature type="region of interest" description="Disordered" evidence="2">
    <location>
        <begin position="1362"/>
        <end position="1384"/>
    </location>
</feature>
<feature type="compositionally biased region" description="Pro residues" evidence="2">
    <location>
        <begin position="190"/>
        <end position="205"/>
    </location>
</feature>
<feature type="region of interest" description="Disordered" evidence="2">
    <location>
        <begin position="809"/>
        <end position="899"/>
    </location>
</feature>
<feature type="region of interest" description="Disordered" evidence="2">
    <location>
        <begin position="186"/>
        <end position="212"/>
    </location>
</feature>
<organism evidence="3 4">
    <name type="scientific">Verticillium longisporum</name>
    <name type="common">Verticillium dahliae var. longisporum</name>
    <dbReference type="NCBI Taxonomy" id="100787"/>
    <lineage>
        <taxon>Eukaryota</taxon>
        <taxon>Fungi</taxon>
        <taxon>Dikarya</taxon>
        <taxon>Ascomycota</taxon>
        <taxon>Pezizomycotina</taxon>
        <taxon>Sordariomycetes</taxon>
        <taxon>Hypocreomycetidae</taxon>
        <taxon>Glomerellales</taxon>
        <taxon>Plectosphaerellaceae</taxon>
        <taxon>Verticillium</taxon>
    </lineage>
</organism>
<name>A0A0G4KVY3_VERLO</name>
<feature type="region of interest" description="Disordered" evidence="2">
    <location>
        <begin position="2042"/>
        <end position="2154"/>
    </location>
</feature>
<dbReference type="FunFam" id="3.40.50.150:FF:000288">
    <property type="entry name" value="Spermine/spermidine synthase, putative"/>
    <property type="match status" value="1"/>
</dbReference>
<dbReference type="PANTHER" id="PTHR43317">
    <property type="entry name" value="THERMOSPERMINE SYNTHASE ACAULIS5"/>
    <property type="match status" value="1"/>
</dbReference>
<feature type="compositionally biased region" description="Polar residues" evidence="2">
    <location>
        <begin position="1320"/>
        <end position="1330"/>
    </location>
</feature>
<feature type="compositionally biased region" description="Basic and acidic residues" evidence="2">
    <location>
        <begin position="1265"/>
        <end position="1274"/>
    </location>
</feature>
<evidence type="ECO:0000256" key="2">
    <source>
        <dbReference type="SAM" id="MobiDB-lite"/>
    </source>
</evidence>
<evidence type="ECO:0000313" key="3">
    <source>
        <dbReference type="EMBL" id="CRK13826.1"/>
    </source>
</evidence>
<dbReference type="GO" id="GO:0006596">
    <property type="term" value="P:polyamine biosynthetic process"/>
    <property type="evidence" value="ECO:0007669"/>
    <property type="project" value="UniProtKB-KW"/>
</dbReference>
<proteinExistence type="predicted"/>
<dbReference type="CDD" id="cd02440">
    <property type="entry name" value="AdoMet_MTases"/>
    <property type="match status" value="1"/>
</dbReference>
<evidence type="ECO:0000313" key="4">
    <source>
        <dbReference type="Proteomes" id="UP000045706"/>
    </source>
</evidence>
<feature type="compositionally biased region" description="Acidic residues" evidence="2">
    <location>
        <begin position="1584"/>
        <end position="1637"/>
    </location>
</feature>
<feature type="compositionally biased region" description="Polar residues" evidence="2">
    <location>
        <begin position="2097"/>
        <end position="2112"/>
    </location>
</feature>
<feature type="region of interest" description="Disordered" evidence="2">
    <location>
        <begin position="2171"/>
        <end position="2191"/>
    </location>
</feature>
<feature type="compositionally biased region" description="Basic and acidic residues" evidence="2">
    <location>
        <begin position="2052"/>
        <end position="2064"/>
    </location>
</feature>
<gene>
    <name evidence="3" type="ORF">BN1723_002044</name>
</gene>
<evidence type="ECO:0008006" key="5">
    <source>
        <dbReference type="Google" id="ProtNLM"/>
    </source>
</evidence>
<dbReference type="NCBIfam" id="NF037959">
    <property type="entry name" value="MFS_SpdSyn"/>
    <property type="match status" value="1"/>
</dbReference>
<feature type="compositionally biased region" description="Polar residues" evidence="2">
    <location>
        <begin position="596"/>
        <end position="606"/>
    </location>
</feature>
<feature type="compositionally biased region" description="Polar residues" evidence="2">
    <location>
        <begin position="2207"/>
        <end position="2218"/>
    </location>
</feature>
<sequence length="2394" mass="261991">MSFPATSQALSAAFTFWATCGVSGPGPSARFPLLCLAQAARKPQAASRKPQAKAVGALAFPVNPSFHHRRVLLLCLLGNAFAPLYSTASQANFPRMYYKQLHMRCTPMYDLLVLTCTASCALPCTLPSAACRALTCHPAPACLTAPTQIGQCKQQQAGSTHFAGGGHSLTTTKDCQPQYKASMLPSIDGFPPPPPPPPLPSPASPQAPSACLDPDTRPRLDALYHTAMHNYHVMSPAATVGLNYTLQADNWILLDRKESLTGYISVIESLDKGFRVMRCDHSLLGGEWTKVRPTDPRVAEPIYGVFVMLEATRLVEVTAPIPDNEAKALVIGLGIGTTPAALVAHGIDTTVVEIDSVVHEFASKYFQLPKNHTAVIDDAVSYTASLVNDAEAQYDYIVHDVFTGGAEPIPLFTLEFLQGLSSLLKPDGVIAINYAGDFVHPAPRIIVNTIREVFPSCRIFRESAAPDEETLAKDKKDFTNMVIFCKKTSGDITFRRPTESDYLGSRSREDSPFNKIATIDLATAARNEKERRNLAALQEPTALIAQRAAPRPPGLTAEEAIRRSQSKMRRKEIGRTSQDSTEPRSSDEPDRLLPSATVTSSQTSPGIDSLRRRSPRQSPNELSVAAEEDHSSPGASLRAAQVQQRILEEKQLPPRRPLESSSSQQTAVPSISPSQTSFASPSSGKQTGSPPRPELPSTWPKQTSVRDTIRPSRMQAMAARNLPGSSPQQVQNDTSSSSETSQPLPPLQRRGTVGLPSNPRAQGVKTAVQDGESQPTVLFMNQIQYNNPAAVQSIIDGAAGKLLVTANVRPDDPSLDLVKGRDSVVHRPRPIPRQQESDRQLFPSEQSPRGHVRNRSGGSIASRKSILRSTPGSPTQLPALPPLPKSAGQPLRPLPNDTRSMTFDEKMELFFPGAPKSANATVNGLRGSIPELPPLPAAYATEKVKSTDEGSGAELAQRTLSKRSIASSQRTSLRTQSIFEIEDGPVHMPDIRYTSKFSVDTYTTTERVAADDVHDSWIPIMPERSLSEVSHDGARRRSSPVIPVTGTRMSVISDARTRDEETTTNWGSIHSPVAAVNIKQARQVPVSTYIQNPDSGHEPRNVSMLDQNDGKEVMTIMLDSSMEHDMSMATASWFDDQQHPDSSNDLNHQWHHRLGEQCTTFSTRKERVVSRRMPPPTPLLLNSTSKNSVIVAAEPSPLDSPQEAYKVIQQQLKQLEEMDRDPMQDESERLRLLERLEQEMGQQESQWHDMQNGFSRDSVSTAETRLSRQSEVEKVSGGTQSRHSQSSSIAADRRASRRARLQSSVRPSRDSVSDTTSSTAGESRPQSRWQQKLADAEYEYAENAADLTTTKPFLNFLSVSMPKGHLGSPTPPDTDESEDEGRDFHSRAKAILSRKNAPCAKLWKPTPPEAPASINNHLWVAHERVRAPVAPEDLPGLSVRPAVRKTTGTLEIESTRLWNRRNSFAAKPHSVTVGLWRGSPLPVPAAQQVKSRPVTQRPPRKNKHVTLLPDIIESPKEIPNRRGTLGIFQFPWGEQSDTATIQMRPTMFMAMPGTMSSGGPAIQAVLEARAKQLEAEEYSASFFDDYDEEDDMVSSSDDDYDYQEDDEDVEEAVPEYDEDGSDYNQEGSDDDNDDDVDFDESTLWEIASLLKSDQVPSKNSLLPQPHPEPQPTIEEFFFEPLGFEEDIDKRPFDNQFDSNVGYDSFSIALDSEESPSLPRATGLWTETLEGTTVSQGLGLPEVDDTTWDRYLPTAEPLLRNKPKKVEAAVIQSTDLWSSPSSPVKAPASMLWAAPKLASAPSGKSANSPTEPLWTAKGTVMTEESHGLYSPSHVRSEYRTTTAEPAAQGLSRKPRSAEERPVELLISSSLWTAPLETEPEQIWLSAASMPQAVDKAKLEDVSAGQSSIIEAVENVYPRATTSRSLWVAPSQPAEKAVGGLFDASAFRQDFRTTSASPAALELVRKPRQVVEAVPEIPPSTLLWSQDRLAQAKHADTFWITSASNVQKGISPAAAAFLWVAPTANASHNPIGLYQSGQLRTSFRTTSAAPAARETPRKARVNEEPLAKLNSSTLWKQESDASDEHNWLSFAGNEPRGQDSPSYRNSIASESASPTDSTGLSSSMDSSVISSISLPKDRFPDHQEPEQPTAPESSAYTQGMLEVSPDIKTMTLAGVSDQVEPSKTRLRRSTKTTSADWDTELLFAVVAGQTRQHQRPQTAATPAHGDDSPGQTINASRPRRPEATAAEWDLALAEALSSGTQTAGMTQSGGVEGSVQSEPLLPTISLWLQPSKKADIQGFLWTQAMPMIQKLGMPPSIENRLGDIETQRLRRKRVRAFIPKSRRAEIRYQIAAIEAGADPATVGLVNFSGHSLWTAEDASRPESVHLRGQGRDWLRL</sequence>
<feature type="region of interest" description="Disordered" evidence="2">
    <location>
        <begin position="2207"/>
        <end position="2240"/>
    </location>
</feature>
<feature type="compositionally biased region" description="Low complexity" evidence="2">
    <location>
        <begin position="2113"/>
        <end position="2131"/>
    </location>
</feature>
<feature type="region of interest" description="Disordered" evidence="2">
    <location>
        <begin position="543"/>
        <end position="769"/>
    </location>
</feature>
<feature type="region of interest" description="Disordered" evidence="2">
    <location>
        <begin position="944"/>
        <end position="968"/>
    </location>
</feature>
<reference evidence="4" key="1">
    <citation type="submission" date="2015-05" db="EMBL/GenBank/DDBJ databases">
        <authorList>
            <person name="Fogelqvist Johan"/>
        </authorList>
    </citation>
    <scope>NUCLEOTIDE SEQUENCE [LARGE SCALE GENOMIC DNA]</scope>
</reference>
<dbReference type="EMBL" id="CVQI01004446">
    <property type="protein sequence ID" value="CRK13826.1"/>
    <property type="molecule type" value="Genomic_DNA"/>
</dbReference>
<feature type="compositionally biased region" description="Basic and acidic residues" evidence="2">
    <location>
        <begin position="581"/>
        <end position="591"/>
    </location>
</feature>
<dbReference type="SUPFAM" id="SSF53335">
    <property type="entry name" value="S-adenosyl-L-methionine-dependent methyltransferases"/>
    <property type="match status" value="1"/>
</dbReference>
<dbReference type="InterPro" id="IPR029063">
    <property type="entry name" value="SAM-dependent_MTases_sf"/>
</dbReference>
<dbReference type="Pfam" id="PF01564">
    <property type="entry name" value="Spermine_synth"/>
    <property type="match status" value="1"/>
</dbReference>
<feature type="compositionally biased region" description="Low complexity" evidence="2">
    <location>
        <begin position="659"/>
        <end position="683"/>
    </location>
</feature>
<dbReference type="Gene3D" id="3.40.50.150">
    <property type="entry name" value="Vaccinia Virus protein VP39"/>
    <property type="match status" value="1"/>
</dbReference>
<feature type="compositionally biased region" description="Polar residues" evidence="2">
    <location>
        <begin position="867"/>
        <end position="876"/>
    </location>
</feature>
<feature type="region of interest" description="Disordered" evidence="2">
    <location>
        <begin position="1579"/>
        <end position="1637"/>
    </location>
</feature>
<feature type="compositionally biased region" description="Basic and acidic residues" evidence="2">
    <location>
        <begin position="2075"/>
        <end position="2084"/>
    </location>
</feature>
<feature type="compositionally biased region" description="Polar residues" evidence="2">
    <location>
        <begin position="723"/>
        <end position="742"/>
    </location>
</feature>
<evidence type="ECO:0000256" key="1">
    <source>
        <dbReference type="ARBA" id="ARBA00023115"/>
    </source>
</evidence>
<feature type="compositionally biased region" description="Basic and acidic residues" evidence="2">
    <location>
        <begin position="2133"/>
        <end position="2143"/>
    </location>
</feature>
<dbReference type="PANTHER" id="PTHR43317:SF1">
    <property type="entry name" value="THERMOSPERMINE SYNTHASE ACAULIS5"/>
    <property type="match status" value="1"/>
</dbReference>
<protein>
    <recommendedName>
        <fullName evidence="5">PABS domain-containing protein</fullName>
    </recommendedName>
</protein>
<feature type="compositionally biased region" description="Polar residues" evidence="2">
    <location>
        <begin position="958"/>
        <end position="968"/>
    </location>
</feature>
<feature type="region of interest" description="Disordered" evidence="2">
    <location>
        <begin position="1824"/>
        <end position="1857"/>
    </location>
</feature>
<dbReference type="Proteomes" id="UP000045706">
    <property type="component" value="Unassembled WGS sequence"/>
</dbReference>